<accession>A0A671RMK0</accession>
<feature type="compositionally biased region" description="Basic and acidic residues" evidence="7">
    <location>
        <begin position="1375"/>
        <end position="1392"/>
    </location>
</feature>
<dbReference type="GO" id="GO:0005737">
    <property type="term" value="C:cytoplasm"/>
    <property type="evidence" value="ECO:0007669"/>
    <property type="project" value="UniProtKB-ARBA"/>
</dbReference>
<keyword evidence="10" id="KW-1185">Reference proteome</keyword>
<feature type="coiled-coil region" evidence="6">
    <location>
        <begin position="960"/>
        <end position="1043"/>
    </location>
</feature>
<feature type="compositionally biased region" description="Basic and acidic residues" evidence="7">
    <location>
        <begin position="473"/>
        <end position="484"/>
    </location>
</feature>
<feature type="region of interest" description="Disordered" evidence="7">
    <location>
        <begin position="461"/>
        <end position="501"/>
    </location>
</feature>
<dbReference type="GO" id="GO:0007165">
    <property type="term" value="P:signal transduction"/>
    <property type="evidence" value="ECO:0007669"/>
    <property type="project" value="InterPro"/>
</dbReference>
<evidence type="ECO:0000256" key="4">
    <source>
        <dbReference type="ARBA" id="ARBA00023054"/>
    </source>
</evidence>
<name>A0A671RMK0_9TELE</name>
<feature type="region of interest" description="Disordered" evidence="7">
    <location>
        <begin position="558"/>
        <end position="605"/>
    </location>
</feature>
<feature type="coiled-coil region" evidence="6">
    <location>
        <begin position="798"/>
        <end position="849"/>
    </location>
</feature>
<evidence type="ECO:0000256" key="7">
    <source>
        <dbReference type="SAM" id="MobiDB-lite"/>
    </source>
</evidence>
<evidence type="ECO:0000256" key="3">
    <source>
        <dbReference type="ARBA" id="ARBA00022553"/>
    </source>
</evidence>
<dbReference type="GO" id="GO:0060090">
    <property type="term" value="F:molecular adaptor activity"/>
    <property type="evidence" value="ECO:0007669"/>
    <property type="project" value="InterPro"/>
</dbReference>
<keyword evidence="2" id="KW-0963">Cytoplasm</keyword>
<feature type="coiled-coil region" evidence="6">
    <location>
        <begin position="249"/>
        <end position="276"/>
    </location>
</feature>
<dbReference type="PANTHER" id="PTHR44981:SF1">
    <property type="entry name" value="A-KINASE ANCHOR PROTEIN 9"/>
    <property type="match status" value="1"/>
</dbReference>
<feature type="compositionally biased region" description="Polar residues" evidence="7">
    <location>
        <begin position="770"/>
        <end position="782"/>
    </location>
</feature>
<feature type="coiled-coil region" evidence="6">
    <location>
        <begin position="347"/>
        <end position="374"/>
    </location>
</feature>
<reference evidence="9" key="1">
    <citation type="submission" date="2025-08" db="UniProtKB">
        <authorList>
            <consortium name="Ensembl"/>
        </authorList>
    </citation>
    <scope>IDENTIFICATION</scope>
</reference>
<dbReference type="Proteomes" id="UP000472260">
    <property type="component" value="Unassembled WGS sequence"/>
</dbReference>
<feature type="domain" description="Pericentrin/AKAP-450 centrosomal targeting" evidence="8">
    <location>
        <begin position="1254"/>
        <end position="1335"/>
    </location>
</feature>
<feature type="coiled-coil region" evidence="6">
    <location>
        <begin position="1150"/>
        <end position="1235"/>
    </location>
</feature>
<evidence type="ECO:0000313" key="9">
    <source>
        <dbReference type="Ensembl" id="ENSSANP00000084564.1"/>
    </source>
</evidence>
<feature type="compositionally biased region" description="Polar residues" evidence="7">
    <location>
        <begin position="461"/>
        <end position="472"/>
    </location>
</feature>
<sequence length="1459" mass="166632">MVNLEEQLEQFREDLENKSEEIVNLEEQLEQFREDLENKSEEVNQLHMQLEIQRKEISSHQQDQARLAQVLEEKDRQIAVLNEQLAKRQRAGTDPEKEAQVEEKDEVLRELEAQVECLRSEQERLKRNSEEEVEQLNAVIEKLQQELSRIEHKQPQDESDEMKQRMEEALREKTAALVVLQAQVQALEESAGSRVTSLSRRVEELETSVEEKDSELRACRKQPFFSHDEDKMTLTLLNASCDYINMLKVEQVQRYADTLYAEVAQLEEKLRENVAAVLVSQAQLEAIQTQTKELRAEAHAGEAMGLSAQLRSEGLTAQGGASTGKTSLLTEKLKELEEGLSGMQKDQELQKQLLRSSEEEVMEYERRLAVMIDLLNQMRTRPTHHRLSPPAEVDSFCPQASGEAGQSLSELLQEVKGQAASTKEELNCYRDLSHKLQEEIELRDASIVELKVKVQELQTALAKSSEEPSQPKQKGEHHGMDRSTRKAHRSSSEQSESSSLQEVMLGYEEKIAQMQELHAAEILDMEARHISESESLRRDSQRLEDECRVLRDAIHTLQSSQAPSVRSEHPAVSPFKDGYASDGSHLQQEKRSTPEGARRDTEPDLLPDRIKSLLREVHQEGMQVLSLSELPLSEADRAPQSWSNERDAFMNTVESLQLLVSTLQTDTQLDGDWRAELLSAVQQVFVQERDVLKNILYSHLERLDTADAVIHLNQLERALAEQDARHRQLMGALCTTDRNSLLSEIQQLRDQLHMLTAEQTQRHHQDSAGKTRSSATENTSFRMESERQVEAMPVGSGSDRLEEMKTELNQTKLELQSALKSQHKHLKELDTLRAEVSLKAAEVDTLNDRLAHEQKRARELQWSFEKEKCKSDRKEETEREEVEDLKLSLEELSSALEKERQVSARLREQAQELSVSSQLQVAQMCIIPRSQRLSELSDRCWCVQVEAGVVSVESLLQTQLAEKQTQVLQMMEELERHKLERKRQRDEENALRATRAGLERRASELQTELERERDSVRRLERERDILQETVRQLEDSNQSAGSEDRTRDWVLRTGDALRVGQRSEPKHMDSILSRLQLIAAKINSLTSESPDRLSGEAPDRDSLAWLHSNVQDVMSLLQHIPSAPSALPESAALLAGGSSSLLNERLLRHNAELTGFVSRLTEEKNNLRNQLLKLEEELRRYRQKKTTSESRQELVVFSSERDSWAQERNRLEKSLRQAEAELSRLRAEIIHSEALRDLTAADLDNTALRRMYGKYLRAESFRKALIYQKKYLLLLLGGFQECEEATLSLIARMGGFPAHTCLESVSRQRRGFTRFRSAARVFIALSRMRFLVKRWQRAAEGSDTSQIVNRNGLAQITGADVRNESSYLHPGGVEAFRERRASSRGRTGRDSPRSAASLQHRFHSAAGDGGGLPCSHLQNYDPDRALTDYISRLEALQRRLGSVQSGSSSYAQLHFGVRR</sequence>
<dbReference type="Pfam" id="PF10495">
    <property type="entry name" value="PACT_coil_coil"/>
    <property type="match status" value="1"/>
</dbReference>
<evidence type="ECO:0000256" key="1">
    <source>
        <dbReference type="ARBA" id="ARBA00004300"/>
    </source>
</evidence>
<evidence type="ECO:0000256" key="2">
    <source>
        <dbReference type="ARBA" id="ARBA00022490"/>
    </source>
</evidence>
<feature type="coiled-coil region" evidence="6">
    <location>
        <begin position="1"/>
        <end position="222"/>
    </location>
</feature>
<dbReference type="InterPro" id="IPR019528">
    <property type="entry name" value="PACT_domain"/>
</dbReference>
<evidence type="ECO:0000259" key="8">
    <source>
        <dbReference type="Pfam" id="PF10495"/>
    </source>
</evidence>
<comment type="subcellular location">
    <subcellularLocation>
        <location evidence="1">Cytoplasm</location>
        <location evidence="1">Cytoskeleton</location>
        <location evidence="1">Microtubule organizing center</location>
        <location evidence="1">Centrosome</location>
    </subcellularLocation>
</comment>
<feature type="compositionally biased region" description="Basic and acidic residues" evidence="7">
    <location>
        <begin position="760"/>
        <end position="769"/>
    </location>
</feature>
<feature type="coiled-coil region" evidence="6">
    <location>
        <begin position="712"/>
        <end position="758"/>
    </location>
</feature>
<organism evidence="9 10">
    <name type="scientific">Sinocyclocheilus anshuiensis</name>
    <dbReference type="NCBI Taxonomy" id="1608454"/>
    <lineage>
        <taxon>Eukaryota</taxon>
        <taxon>Metazoa</taxon>
        <taxon>Chordata</taxon>
        <taxon>Craniata</taxon>
        <taxon>Vertebrata</taxon>
        <taxon>Euteleostomi</taxon>
        <taxon>Actinopterygii</taxon>
        <taxon>Neopterygii</taxon>
        <taxon>Teleostei</taxon>
        <taxon>Ostariophysi</taxon>
        <taxon>Cypriniformes</taxon>
        <taxon>Cyprinidae</taxon>
        <taxon>Cyprininae</taxon>
        <taxon>Sinocyclocheilus</taxon>
    </lineage>
</organism>
<protein>
    <submittedName>
        <fullName evidence="9">A kinase (PRKA) anchor protein 9</fullName>
    </submittedName>
</protein>
<dbReference type="GO" id="GO:0005813">
    <property type="term" value="C:centrosome"/>
    <property type="evidence" value="ECO:0007669"/>
    <property type="project" value="UniProtKB-SubCell"/>
</dbReference>
<evidence type="ECO:0000313" key="10">
    <source>
        <dbReference type="Proteomes" id="UP000472260"/>
    </source>
</evidence>
<reference evidence="9" key="2">
    <citation type="submission" date="2025-09" db="UniProtKB">
        <authorList>
            <consortium name="Ensembl"/>
        </authorList>
    </citation>
    <scope>IDENTIFICATION</scope>
</reference>
<evidence type="ECO:0000256" key="6">
    <source>
        <dbReference type="SAM" id="Coils"/>
    </source>
</evidence>
<proteinExistence type="predicted"/>
<evidence type="ECO:0000256" key="5">
    <source>
        <dbReference type="ARBA" id="ARBA00023212"/>
    </source>
</evidence>
<feature type="compositionally biased region" description="Low complexity" evidence="7">
    <location>
        <begin position="492"/>
        <end position="501"/>
    </location>
</feature>
<dbReference type="InterPro" id="IPR028745">
    <property type="entry name" value="AKAP9/Pericentrin"/>
</dbReference>
<keyword evidence="3" id="KW-0597">Phosphoprotein</keyword>
<feature type="coiled-coil region" evidence="6">
    <location>
        <begin position="875"/>
        <end position="916"/>
    </location>
</feature>
<feature type="compositionally biased region" description="Basic and acidic residues" evidence="7">
    <location>
        <begin position="587"/>
        <end position="605"/>
    </location>
</feature>
<feature type="region of interest" description="Disordered" evidence="7">
    <location>
        <begin position="1372"/>
        <end position="1399"/>
    </location>
</feature>
<dbReference type="Ensembl" id="ENSSANT00000089877.1">
    <property type="protein sequence ID" value="ENSSANP00000084564.1"/>
    <property type="gene ID" value="ENSSANG00000041969.1"/>
</dbReference>
<feature type="region of interest" description="Disordered" evidence="7">
    <location>
        <begin position="759"/>
        <end position="798"/>
    </location>
</feature>
<keyword evidence="5" id="KW-0206">Cytoskeleton</keyword>
<keyword evidence="4 6" id="KW-0175">Coiled coil</keyword>
<dbReference type="PANTHER" id="PTHR44981">
    <property type="entry name" value="PERICENTRIN-LIKE PROTEIN, ISOFORM F"/>
    <property type="match status" value="1"/>
</dbReference>